<protein>
    <submittedName>
        <fullName evidence="3">Uncharacterized protein</fullName>
    </submittedName>
</protein>
<evidence type="ECO:0000256" key="1">
    <source>
        <dbReference type="SAM" id="Phobius"/>
    </source>
</evidence>
<dbReference type="Proteomes" id="UP000887574">
    <property type="component" value="Unplaced"/>
</dbReference>
<dbReference type="AlphaFoldDB" id="A0A915CXV5"/>
<evidence type="ECO:0000313" key="2">
    <source>
        <dbReference type="Proteomes" id="UP000887574"/>
    </source>
</evidence>
<evidence type="ECO:0000313" key="3">
    <source>
        <dbReference type="WBParaSite" id="jg13304"/>
    </source>
</evidence>
<keyword evidence="1" id="KW-0472">Membrane</keyword>
<sequence length="75" mass="8298">MQQRSPSLSVDRKTSRKQSIVEVAEAHFDKNTIILMVNVMILIVLVAILYVIASSAMNVSGASHSPHHKSAHHEH</sequence>
<keyword evidence="2" id="KW-1185">Reference proteome</keyword>
<reference evidence="3" key="1">
    <citation type="submission" date="2022-11" db="UniProtKB">
        <authorList>
            <consortium name="WormBaseParasite"/>
        </authorList>
    </citation>
    <scope>IDENTIFICATION</scope>
</reference>
<proteinExistence type="predicted"/>
<name>A0A915CXV5_9BILA</name>
<organism evidence="2 3">
    <name type="scientific">Ditylenchus dipsaci</name>
    <dbReference type="NCBI Taxonomy" id="166011"/>
    <lineage>
        <taxon>Eukaryota</taxon>
        <taxon>Metazoa</taxon>
        <taxon>Ecdysozoa</taxon>
        <taxon>Nematoda</taxon>
        <taxon>Chromadorea</taxon>
        <taxon>Rhabditida</taxon>
        <taxon>Tylenchina</taxon>
        <taxon>Tylenchomorpha</taxon>
        <taxon>Sphaerularioidea</taxon>
        <taxon>Anguinidae</taxon>
        <taxon>Anguininae</taxon>
        <taxon>Ditylenchus</taxon>
    </lineage>
</organism>
<keyword evidence="1" id="KW-0812">Transmembrane</keyword>
<dbReference type="WBParaSite" id="jg13304">
    <property type="protein sequence ID" value="jg13304"/>
    <property type="gene ID" value="jg13304"/>
</dbReference>
<keyword evidence="1" id="KW-1133">Transmembrane helix</keyword>
<accession>A0A915CXV5</accession>
<feature type="transmembrane region" description="Helical" evidence="1">
    <location>
        <begin position="33"/>
        <end position="53"/>
    </location>
</feature>